<dbReference type="SUPFAM" id="SSF56349">
    <property type="entry name" value="DNA breaking-rejoining enzymes"/>
    <property type="match status" value="1"/>
</dbReference>
<feature type="region of interest" description="Disordered" evidence="2">
    <location>
        <begin position="1"/>
        <end position="39"/>
    </location>
</feature>
<protein>
    <submittedName>
        <fullName evidence="3">Uncharacterized protein</fullName>
    </submittedName>
</protein>
<dbReference type="GO" id="GO:0015074">
    <property type="term" value="P:DNA integration"/>
    <property type="evidence" value="ECO:0007669"/>
    <property type="project" value="InterPro"/>
</dbReference>
<dbReference type="InterPro" id="IPR011010">
    <property type="entry name" value="DNA_brk_join_enz"/>
</dbReference>
<sequence>MPVHRRGLQRAVPGPRRQRAGGRLHQYATHRPSQNVPTTEPDALARVYKRIFTPAAHQLECASPGGAADLRRASTHWLRHTHTNHAPDAGSDLRDVQTNLGSRASARPVSYEKGMTTDATMPLTRSSRTRYQRSGSRGTRLCALRMKINPAPARLDASSGDDFLRNLYTALDGSHPAWRCLGGRVPDDSV</sequence>
<evidence type="ECO:0000256" key="2">
    <source>
        <dbReference type="SAM" id="MobiDB-lite"/>
    </source>
</evidence>
<dbReference type="InParanoid" id="B9TMZ7"/>
<gene>
    <name evidence="3" type="ORF">RCOM_1878600</name>
</gene>
<dbReference type="Gene3D" id="1.10.443.10">
    <property type="entry name" value="Intergrase catalytic core"/>
    <property type="match status" value="1"/>
</dbReference>
<reference evidence="4" key="1">
    <citation type="journal article" date="2010" name="Nat. Biotechnol.">
        <title>Draft genome sequence of the oilseed species Ricinus communis.</title>
        <authorList>
            <person name="Chan A.P."/>
            <person name="Crabtree J."/>
            <person name="Zhao Q."/>
            <person name="Lorenzi H."/>
            <person name="Orvis J."/>
            <person name="Puiu D."/>
            <person name="Melake-Berhan A."/>
            <person name="Jones K.M."/>
            <person name="Redman J."/>
            <person name="Chen G."/>
            <person name="Cahoon E.B."/>
            <person name="Gedil M."/>
            <person name="Stanke M."/>
            <person name="Haas B.J."/>
            <person name="Wortman J.R."/>
            <person name="Fraser-Liggett C.M."/>
            <person name="Ravel J."/>
            <person name="Rabinowicz P.D."/>
        </authorList>
    </citation>
    <scope>NUCLEOTIDE SEQUENCE [LARGE SCALE GENOMIC DNA]</scope>
    <source>
        <strain evidence="4">cv. Hale</strain>
    </source>
</reference>
<proteinExistence type="predicted"/>
<dbReference type="AlphaFoldDB" id="B9TMZ7"/>
<dbReference type="EMBL" id="EQ990724">
    <property type="protein sequence ID" value="EEF22767.1"/>
    <property type="molecule type" value="Genomic_DNA"/>
</dbReference>
<organism evidence="3 4">
    <name type="scientific">Ricinus communis</name>
    <name type="common">Castor bean</name>
    <dbReference type="NCBI Taxonomy" id="3988"/>
    <lineage>
        <taxon>Eukaryota</taxon>
        <taxon>Viridiplantae</taxon>
        <taxon>Streptophyta</taxon>
        <taxon>Embryophyta</taxon>
        <taxon>Tracheophyta</taxon>
        <taxon>Spermatophyta</taxon>
        <taxon>Magnoliopsida</taxon>
        <taxon>eudicotyledons</taxon>
        <taxon>Gunneridae</taxon>
        <taxon>Pentapetalae</taxon>
        <taxon>rosids</taxon>
        <taxon>fabids</taxon>
        <taxon>Malpighiales</taxon>
        <taxon>Euphorbiaceae</taxon>
        <taxon>Acalyphoideae</taxon>
        <taxon>Acalypheae</taxon>
        <taxon>Ricinus</taxon>
    </lineage>
</organism>
<evidence type="ECO:0000256" key="1">
    <source>
        <dbReference type="ARBA" id="ARBA00023172"/>
    </source>
</evidence>
<dbReference type="Proteomes" id="UP000008311">
    <property type="component" value="Unassembled WGS sequence"/>
</dbReference>
<accession>B9TMZ7</accession>
<evidence type="ECO:0000313" key="3">
    <source>
        <dbReference type="EMBL" id="EEF22767.1"/>
    </source>
</evidence>
<name>B9TMZ7_RICCO</name>
<keyword evidence="4" id="KW-1185">Reference proteome</keyword>
<dbReference type="InterPro" id="IPR013762">
    <property type="entry name" value="Integrase-like_cat_sf"/>
</dbReference>
<dbReference type="GO" id="GO:0006310">
    <property type="term" value="P:DNA recombination"/>
    <property type="evidence" value="ECO:0007669"/>
    <property type="project" value="UniProtKB-KW"/>
</dbReference>
<dbReference type="GO" id="GO:0003677">
    <property type="term" value="F:DNA binding"/>
    <property type="evidence" value="ECO:0007669"/>
    <property type="project" value="InterPro"/>
</dbReference>
<keyword evidence="1" id="KW-0233">DNA recombination</keyword>
<evidence type="ECO:0000313" key="4">
    <source>
        <dbReference type="Proteomes" id="UP000008311"/>
    </source>
</evidence>